<evidence type="ECO:0000313" key="6">
    <source>
        <dbReference type="Proteomes" id="UP000460666"/>
    </source>
</evidence>
<dbReference type="EMBL" id="VWCJ01000033">
    <property type="protein sequence ID" value="KAA4990372.1"/>
    <property type="molecule type" value="Genomic_DNA"/>
</dbReference>
<evidence type="ECO:0000256" key="2">
    <source>
        <dbReference type="ARBA" id="ARBA00022692"/>
    </source>
</evidence>
<dbReference type="CDD" id="cd13128">
    <property type="entry name" value="MATE_Wzx_like"/>
    <property type="match status" value="1"/>
</dbReference>
<dbReference type="InterPro" id="IPR002797">
    <property type="entry name" value="Polysacc_synth"/>
</dbReference>
<dbReference type="Pfam" id="PF01943">
    <property type="entry name" value="Polysacc_synt"/>
    <property type="match status" value="1"/>
</dbReference>
<dbReference type="Proteomes" id="UP000460666">
    <property type="component" value="Unassembled WGS sequence"/>
</dbReference>
<name>A0A3E5CXZ6_BACFG</name>
<comment type="caution">
    <text evidence="5">The sequence shown here is derived from an EMBL/GenBank/DDBJ whole genome shotgun (WGS) entry which is preliminary data.</text>
</comment>
<evidence type="ECO:0000256" key="1">
    <source>
        <dbReference type="ARBA" id="ARBA00004141"/>
    </source>
</evidence>
<dbReference type="AlphaFoldDB" id="A0A3E5CXZ6"/>
<accession>A0A3E5CXZ6</accession>
<evidence type="ECO:0000313" key="5">
    <source>
        <dbReference type="EMBL" id="KAA4990372.1"/>
    </source>
</evidence>
<comment type="subcellular location">
    <subcellularLocation>
        <location evidence="1">Membrane</location>
        <topology evidence="1">Multi-pass membrane protein</topology>
    </subcellularLocation>
</comment>
<sequence length="480" mass="55276">MGQSVLKNLLAKSTLSVFNILIPFLILPYVYRVLGPEKVGDVEYGTTLYTYFGLLGLLGIYNYGLREISINRNDREKVGVICSNLFYIGFISNILFFVLYEIFVLIFIKEPNIRYIMYILGFNLIAQIFYIEWMHEAFEDFRFITIKTVIIRLISVVFIVLLVRGAADYLVYVLIIVGTLFLNNIVSFIKAQNRIGRNIISSVKKIDVRVYVIPLLLILVLNNTNVLYTMADRTMLGIYSEAKDVAYYSLGQKVAEAIKVLLLSIVFVTLPRLSSYLETNKDLYISSVRKLIRLMLLLVLPVSIGMFMLSEQIVLLFAGEQYLSAVPCFKVFSLRIIILAVEAILYNQVIFLHRKERILLVMNLFCGVLNVILNFVFLKHFTPFIAITTTVLCEILFQCFCLIYVKKALHLSLHIFKKENLLYLGLSLIFIPVIWILSYFVNVSGFMLVLLSVVCCTIIYIGGLYWKKDELFLETMKRIL</sequence>
<gene>
    <name evidence="5" type="ORF">F2Z89_22875</name>
</gene>
<dbReference type="GO" id="GO:0016020">
    <property type="term" value="C:membrane"/>
    <property type="evidence" value="ECO:0007669"/>
    <property type="project" value="UniProtKB-SubCell"/>
</dbReference>
<keyword evidence="2" id="KW-0812">Transmembrane</keyword>
<reference evidence="5 6" key="1">
    <citation type="journal article" date="2019" name="Nat. Med.">
        <title>A library of human gut bacterial isolates paired with longitudinal multiomics data enables mechanistic microbiome research.</title>
        <authorList>
            <person name="Poyet M."/>
            <person name="Groussin M."/>
            <person name="Gibbons S.M."/>
            <person name="Avila-Pacheco J."/>
            <person name="Jiang X."/>
            <person name="Kearney S.M."/>
            <person name="Perrotta A.R."/>
            <person name="Berdy B."/>
            <person name="Zhao S."/>
            <person name="Lieberman T.D."/>
            <person name="Swanson P.K."/>
            <person name="Smith M."/>
            <person name="Roesemann S."/>
            <person name="Alexander J.E."/>
            <person name="Rich S.A."/>
            <person name="Livny J."/>
            <person name="Vlamakis H."/>
            <person name="Clish C."/>
            <person name="Bullock K."/>
            <person name="Deik A."/>
            <person name="Scott J."/>
            <person name="Pierce K.A."/>
            <person name="Xavier R.J."/>
            <person name="Alm E.J."/>
        </authorList>
    </citation>
    <scope>NUCLEOTIDE SEQUENCE [LARGE SCALE GENOMIC DNA]</scope>
    <source>
        <strain evidence="5 6">BIOML-A46</strain>
    </source>
</reference>
<proteinExistence type="predicted"/>
<protein>
    <submittedName>
        <fullName evidence="5">Flippase</fullName>
    </submittedName>
</protein>
<organism evidence="5 6">
    <name type="scientific">Bacteroides fragilis</name>
    <dbReference type="NCBI Taxonomy" id="817"/>
    <lineage>
        <taxon>Bacteria</taxon>
        <taxon>Pseudomonadati</taxon>
        <taxon>Bacteroidota</taxon>
        <taxon>Bacteroidia</taxon>
        <taxon>Bacteroidales</taxon>
        <taxon>Bacteroidaceae</taxon>
        <taxon>Bacteroides</taxon>
    </lineage>
</organism>
<keyword evidence="3" id="KW-1133">Transmembrane helix</keyword>
<dbReference type="PANTHER" id="PTHR43424">
    <property type="entry name" value="LOCUS PUTATIVE PROTEIN 1-RELATED"/>
    <property type="match status" value="1"/>
</dbReference>
<keyword evidence="4" id="KW-0472">Membrane</keyword>
<evidence type="ECO:0000256" key="4">
    <source>
        <dbReference type="ARBA" id="ARBA00023136"/>
    </source>
</evidence>
<dbReference type="PANTHER" id="PTHR43424:SF1">
    <property type="entry name" value="LOCUS PUTATIVE PROTEIN 1-RELATED"/>
    <property type="match status" value="1"/>
</dbReference>
<evidence type="ECO:0000256" key="3">
    <source>
        <dbReference type="ARBA" id="ARBA00022989"/>
    </source>
</evidence>
<dbReference type="InterPro" id="IPR052556">
    <property type="entry name" value="PolySynth_Transporter"/>
</dbReference>
<dbReference type="RefSeq" id="WP_005809392.1">
    <property type="nucleotide sequence ID" value="NZ_CP119603.1"/>
</dbReference>